<dbReference type="Proteomes" id="UP000515204">
    <property type="component" value="Unplaced"/>
</dbReference>
<keyword evidence="1" id="KW-1185">Reference proteome</keyword>
<dbReference type="OrthoDB" id="7690693at2759"/>
<evidence type="ECO:0000313" key="2">
    <source>
        <dbReference type="RefSeq" id="XP_014487344.1"/>
    </source>
</evidence>
<dbReference type="InterPro" id="IPR043502">
    <property type="entry name" value="DNA/RNA_pol_sf"/>
</dbReference>
<accession>A0A6P3YBJ4</accession>
<dbReference type="Gene3D" id="3.90.1600.10">
    <property type="entry name" value="Palm domain of DNA polymerase"/>
    <property type="match status" value="1"/>
</dbReference>
<dbReference type="KEGG" id="dqu:106751082"/>
<dbReference type="GO" id="GO:0071897">
    <property type="term" value="P:DNA biosynthetic process"/>
    <property type="evidence" value="ECO:0007669"/>
    <property type="project" value="UniProtKB-ARBA"/>
</dbReference>
<protein>
    <submittedName>
        <fullName evidence="2">Uncharacterized protein LOC106751082</fullName>
    </submittedName>
</protein>
<dbReference type="SUPFAM" id="SSF56672">
    <property type="entry name" value="DNA/RNA polymerases"/>
    <property type="match status" value="1"/>
</dbReference>
<gene>
    <name evidence="2" type="primary">LOC106751082</name>
</gene>
<dbReference type="PANTHER" id="PTHR31511:SF12">
    <property type="entry name" value="RHO TERMINATION FACTOR N-TERMINAL DOMAIN-CONTAINING PROTEIN"/>
    <property type="match status" value="1"/>
</dbReference>
<dbReference type="RefSeq" id="XP_014487344.1">
    <property type="nucleotide sequence ID" value="XM_014631858.1"/>
</dbReference>
<name>A0A6P3YBJ4_DINQU</name>
<dbReference type="GeneID" id="106751082"/>
<dbReference type="PANTHER" id="PTHR31511">
    <property type="entry name" value="PROTEIN CBG23764"/>
    <property type="match status" value="1"/>
</dbReference>
<evidence type="ECO:0000313" key="1">
    <source>
        <dbReference type="Proteomes" id="UP000515204"/>
    </source>
</evidence>
<organism evidence="1 2">
    <name type="scientific">Dinoponera quadriceps</name>
    <name type="common">South American ant</name>
    <dbReference type="NCBI Taxonomy" id="609295"/>
    <lineage>
        <taxon>Eukaryota</taxon>
        <taxon>Metazoa</taxon>
        <taxon>Ecdysozoa</taxon>
        <taxon>Arthropoda</taxon>
        <taxon>Hexapoda</taxon>
        <taxon>Insecta</taxon>
        <taxon>Pterygota</taxon>
        <taxon>Neoptera</taxon>
        <taxon>Endopterygota</taxon>
        <taxon>Hymenoptera</taxon>
        <taxon>Apocrita</taxon>
        <taxon>Aculeata</taxon>
        <taxon>Formicoidea</taxon>
        <taxon>Formicidae</taxon>
        <taxon>Ponerinae</taxon>
        <taxon>Ponerini</taxon>
        <taxon>Dinoponera</taxon>
    </lineage>
</organism>
<sequence length="138" mass="16027">MYIDTDSLIYHIECEDIYEHMKRDIHKFNTSDYLADNAYDIPLVNKKVPGLIKDENNGAIMTEFVRLRAKMYALKVDGKNDTKKAKGVKSSVIARTIIFNDYTQCLRVEFKKSRQQSYIRSKLHKVFTVSETKIALSP</sequence>
<dbReference type="AlphaFoldDB" id="A0A6P3YBJ4"/>
<reference evidence="2" key="1">
    <citation type="submission" date="2025-08" db="UniProtKB">
        <authorList>
            <consortium name="RefSeq"/>
        </authorList>
    </citation>
    <scope>IDENTIFICATION</scope>
</reference>
<dbReference type="InterPro" id="IPR023211">
    <property type="entry name" value="DNA_pol_palm_dom_sf"/>
</dbReference>
<proteinExistence type="predicted"/>